<feature type="chain" id="PRO_5035427456" evidence="9">
    <location>
        <begin position="19"/>
        <end position="291"/>
    </location>
</feature>
<comment type="caution">
    <text evidence="11">The sequence shown here is derived from an EMBL/GenBank/DDBJ whole genome shotgun (WGS) entry which is preliminary data.</text>
</comment>
<organism evidence="11 12">
    <name type="scientific">Cristinia sonorae</name>
    <dbReference type="NCBI Taxonomy" id="1940300"/>
    <lineage>
        <taxon>Eukaryota</taxon>
        <taxon>Fungi</taxon>
        <taxon>Dikarya</taxon>
        <taxon>Basidiomycota</taxon>
        <taxon>Agaricomycotina</taxon>
        <taxon>Agaricomycetes</taxon>
        <taxon>Agaricomycetidae</taxon>
        <taxon>Agaricales</taxon>
        <taxon>Pleurotineae</taxon>
        <taxon>Stephanosporaceae</taxon>
        <taxon>Cristinia</taxon>
    </lineage>
</organism>
<keyword evidence="3" id="KW-0479">Metal-binding</keyword>
<dbReference type="GO" id="GO:0046872">
    <property type="term" value="F:metal ion binding"/>
    <property type="evidence" value="ECO:0007669"/>
    <property type="project" value="UniProtKB-KW"/>
</dbReference>
<feature type="signal peptide" evidence="9">
    <location>
        <begin position="1"/>
        <end position="18"/>
    </location>
</feature>
<comment type="similarity">
    <text evidence="1">Belongs to the peptidase M43B family.</text>
</comment>
<keyword evidence="5" id="KW-0378">Hydrolase</keyword>
<dbReference type="InterPro" id="IPR024079">
    <property type="entry name" value="MetalloPept_cat_dom_sf"/>
</dbReference>
<dbReference type="Gene3D" id="3.40.390.10">
    <property type="entry name" value="Collagenase (Catalytic Domain)"/>
    <property type="match status" value="1"/>
</dbReference>
<sequence length="291" mass="30497">MFGSAFLALALGVSSALGSPYVNGTVARGCGSHISDEKILAAEAHFQANAVGPEAFAAFDAEEAAPVIPVYFHVISKDTTVAGGNVPDSQIDEQIAVLNAGYEGSGLTFVLANTTRTVNARWFNSVAPDESLQTTMKRTLREGGPEALNVYTVGFASGSGSGLLGYATFPSDYESDPEDDGVVILFSSLPGGSTQNYDEGKTLTHEAGHWVGLYHTFQGGCRGVGDQVDDTPPESSPAQGCPVGRDTCAGGGLDPIENFMDYSYDSCMTKFSPGQIARLQAQLRTFRGIAI</sequence>
<dbReference type="InterPro" id="IPR008754">
    <property type="entry name" value="Peptidase_M43"/>
</dbReference>
<accession>A0A8K0UEQ5</accession>
<protein>
    <submittedName>
        <fullName evidence="11">Metalloprotease</fullName>
    </submittedName>
</protein>
<dbReference type="Pfam" id="PF05572">
    <property type="entry name" value="Peptidase_M43"/>
    <property type="match status" value="1"/>
</dbReference>
<keyword evidence="6" id="KW-0862">Zinc</keyword>
<dbReference type="CDD" id="cd04275">
    <property type="entry name" value="ZnMc_pappalysin_like"/>
    <property type="match status" value="1"/>
</dbReference>
<dbReference type="EMBL" id="JAEVFJ010000061">
    <property type="protein sequence ID" value="KAH8077879.1"/>
    <property type="molecule type" value="Genomic_DNA"/>
</dbReference>
<dbReference type="PANTHER" id="PTHR47466">
    <property type="match status" value="1"/>
</dbReference>
<evidence type="ECO:0000256" key="4">
    <source>
        <dbReference type="ARBA" id="ARBA00022729"/>
    </source>
</evidence>
<evidence type="ECO:0000256" key="2">
    <source>
        <dbReference type="ARBA" id="ARBA00022670"/>
    </source>
</evidence>
<evidence type="ECO:0000313" key="11">
    <source>
        <dbReference type="EMBL" id="KAH8077879.1"/>
    </source>
</evidence>
<evidence type="ECO:0000259" key="10">
    <source>
        <dbReference type="Pfam" id="PF05572"/>
    </source>
</evidence>
<dbReference type="GO" id="GO:0008237">
    <property type="term" value="F:metallopeptidase activity"/>
    <property type="evidence" value="ECO:0007669"/>
    <property type="project" value="UniProtKB-KW"/>
</dbReference>
<dbReference type="OrthoDB" id="536211at2759"/>
<keyword evidence="12" id="KW-1185">Reference proteome</keyword>
<feature type="domain" description="Peptidase M43 pregnancy-associated plasma-A" evidence="10">
    <location>
        <begin position="149"/>
        <end position="283"/>
    </location>
</feature>
<evidence type="ECO:0000256" key="9">
    <source>
        <dbReference type="SAM" id="SignalP"/>
    </source>
</evidence>
<evidence type="ECO:0000256" key="5">
    <source>
        <dbReference type="ARBA" id="ARBA00022801"/>
    </source>
</evidence>
<evidence type="ECO:0000313" key="12">
    <source>
        <dbReference type="Proteomes" id="UP000813824"/>
    </source>
</evidence>
<evidence type="ECO:0000256" key="8">
    <source>
        <dbReference type="ARBA" id="ARBA00023157"/>
    </source>
</evidence>
<keyword evidence="7 11" id="KW-0482">Metalloprotease</keyword>
<proteinExistence type="inferred from homology"/>
<evidence type="ECO:0000256" key="1">
    <source>
        <dbReference type="ARBA" id="ARBA00008721"/>
    </source>
</evidence>
<keyword evidence="2" id="KW-0645">Protease</keyword>
<dbReference type="Proteomes" id="UP000813824">
    <property type="component" value="Unassembled WGS sequence"/>
</dbReference>
<dbReference type="SUPFAM" id="SSF55486">
    <property type="entry name" value="Metalloproteases ('zincins'), catalytic domain"/>
    <property type="match status" value="1"/>
</dbReference>
<reference evidence="11" key="1">
    <citation type="journal article" date="2021" name="New Phytol.">
        <title>Evolutionary innovations through gain and loss of genes in the ectomycorrhizal Boletales.</title>
        <authorList>
            <person name="Wu G."/>
            <person name="Miyauchi S."/>
            <person name="Morin E."/>
            <person name="Kuo A."/>
            <person name="Drula E."/>
            <person name="Varga T."/>
            <person name="Kohler A."/>
            <person name="Feng B."/>
            <person name="Cao Y."/>
            <person name="Lipzen A."/>
            <person name="Daum C."/>
            <person name="Hundley H."/>
            <person name="Pangilinan J."/>
            <person name="Johnson J."/>
            <person name="Barry K."/>
            <person name="LaButti K."/>
            <person name="Ng V."/>
            <person name="Ahrendt S."/>
            <person name="Min B."/>
            <person name="Choi I.G."/>
            <person name="Park H."/>
            <person name="Plett J.M."/>
            <person name="Magnuson J."/>
            <person name="Spatafora J.W."/>
            <person name="Nagy L.G."/>
            <person name="Henrissat B."/>
            <person name="Grigoriev I.V."/>
            <person name="Yang Z.L."/>
            <person name="Xu J."/>
            <person name="Martin F.M."/>
        </authorList>
    </citation>
    <scope>NUCLEOTIDE SEQUENCE</scope>
    <source>
        <strain evidence="11">KKN 215</strain>
    </source>
</reference>
<evidence type="ECO:0000256" key="6">
    <source>
        <dbReference type="ARBA" id="ARBA00022833"/>
    </source>
</evidence>
<keyword evidence="8" id="KW-1015">Disulfide bond</keyword>
<dbReference type="PANTHER" id="PTHR47466:SF1">
    <property type="entry name" value="METALLOPROTEASE MEP1 (AFU_ORTHOLOGUE AFUA_1G07730)-RELATED"/>
    <property type="match status" value="1"/>
</dbReference>
<dbReference type="GO" id="GO:0006508">
    <property type="term" value="P:proteolysis"/>
    <property type="evidence" value="ECO:0007669"/>
    <property type="project" value="UniProtKB-KW"/>
</dbReference>
<evidence type="ECO:0000256" key="3">
    <source>
        <dbReference type="ARBA" id="ARBA00022723"/>
    </source>
</evidence>
<evidence type="ECO:0000256" key="7">
    <source>
        <dbReference type="ARBA" id="ARBA00023049"/>
    </source>
</evidence>
<name>A0A8K0UEQ5_9AGAR</name>
<gene>
    <name evidence="11" type="ORF">BXZ70DRAFT_1012831</name>
</gene>
<keyword evidence="4 9" id="KW-0732">Signal</keyword>
<dbReference type="AlphaFoldDB" id="A0A8K0UEQ5"/>